<dbReference type="Proteomes" id="UP001056384">
    <property type="component" value="Chromosome 3"/>
</dbReference>
<feature type="region of interest" description="Disordered" evidence="1">
    <location>
        <begin position="140"/>
        <end position="235"/>
    </location>
</feature>
<feature type="compositionally biased region" description="Low complexity" evidence="1">
    <location>
        <begin position="20"/>
        <end position="31"/>
    </location>
</feature>
<sequence>MQHHRPSSGWHEPTPPPTPGSSTQASASGSSLPRKFLHYYFDRRCREHAAYDCPTCIADYGDQQPSNTFLHRSSATNGNAPVINPPSSSSWNITVPLPTPLETLPGPHRHYQHSPPHLPFLANDSASSITSAAHPRIGSLTAANRWRHNRPIRSSTAEEIAARDKLEADQKQLDDEKSRLESEQQQKAREEEAAKAEAEQKKRDAEAVAAAAATKQAEEAEAERKTREAAAVAEAASAQLKLIELTEQVALLQQQQQQEQKQREGQIPREEQHQQQPPAQQPNHEARPASSSPFPPPPPPLRSSSSGERTPSRLQRIRQKAADLVRGGSHGPVSS</sequence>
<gene>
    <name evidence="2" type="ORF">Slin15195_G051160</name>
</gene>
<organism evidence="2 3">
    <name type="scientific">Septoria linicola</name>
    <dbReference type="NCBI Taxonomy" id="215465"/>
    <lineage>
        <taxon>Eukaryota</taxon>
        <taxon>Fungi</taxon>
        <taxon>Dikarya</taxon>
        <taxon>Ascomycota</taxon>
        <taxon>Pezizomycotina</taxon>
        <taxon>Dothideomycetes</taxon>
        <taxon>Dothideomycetidae</taxon>
        <taxon>Mycosphaerellales</taxon>
        <taxon>Mycosphaerellaceae</taxon>
        <taxon>Septoria</taxon>
    </lineage>
</organism>
<feature type="region of interest" description="Disordered" evidence="1">
    <location>
        <begin position="252"/>
        <end position="335"/>
    </location>
</feature>
<proteinExistence type="predicted"/>
<evidence type="ECO:0000313" key="2">
    <source>
        <dbReference type="EMBL" id="USW51797.1"/>
    </source>
</evidence>
<evidence type="ECO:0000256" key="1">
    <source>
        <dbReference type="SAM" id="MobiDB-lite"/>
    </source>
</evidence>
<protein>
    <submittedName>
        <fullName evidence="2">Uncharacterized protein</fullName>
    </submittedName>
</protein>
<feature type="region of interest" description="Disordered" evidence="1">
    <location>
        <begin position="68"/>
        <end position="87"/>
    </location>
</feature>
<accession>A0A9Q9EJ56</accession>
<feature type="compositionally biased region" description="Basic and acidic residues" evidence="1">
    <location>
        <begin position="260"/>
        <end position="273"/>
    </location>
</feature>
<feature type="compositionally biased region" description="Low complexity" evidence="1">
    <location>
        <begin position="274"/>
        <end position="292"/>
    </location>
</feature>
<dbReference type="AlphaFoldDB" id="A0A9Q9EJ56"/>
<evidence type="ECO:0000313" key="3">
    <source>
        <dbReference type="Proteomes" id="UP001056384"/>
    </source>
</evidence>
<feature type="compositionally biased region" description="Basic and acidic residues" evidence="1">
    <location>
        <begin position="216"/>
        <end position="228"/>
    </location>
</feature>
<feature type="compositionally biased region" description="Basic and acidic residues" evidence="1">
    <location>
        <begin position="160"/>
        <end position="206"/>
    </location>
</feature>
<reference evidence="2" key="1">
    <citation type="submission" date="2022-06" db="EMBL/GenBank/DDBJ databases">
        <title>Complete genome sequences of two strains of the flax pathogen Septoria linicola.</title>
        <authorList>
            <person name="Lapalu N."/>
            <person name="Simon A."/>
            <person name="Demenou B."/>
            <person name="Paumier D."/>
            <person name="Guillot M.-P."/>
            <person name="Gout L."/>
            <person name="Valade R."/>
        </authorList>
    </citation>
    <scope>NUCLEOTIDE SEQUENCE</scope>
    <source>
        <strain evidence="2">SE15195</strain>
    </source>
</reference>
<dbReference type="EMBL" id="CP099420">
    <property type="protein sequence ID" value="USW51797.1"/>
    <property type="molecule type" value="Genomic_DNA"/>
</dbReference>
<keyword evidence="3" id="KW-1185">Reference proteome</keyword>
<feature type="region of interest" description="Disordered" evidence="1">
    <location>
        <begin position="1"/>
        <end position="31"/>
    </location>
</feature>
<name>A0A9Q9EJ56_9PEZI</name>